<dbReference type="CDD" id="cd19481">
    <property type="entry name" value="RecA-like_protease"/>
    <property type="match status" value="1"/>
</dbReference>
<dbReference type="SMART" id="SM00382">
    <property type="entry name" value="AAA"/>
    <property type="match status" value="1"/>
</dbReference>
<accession>A0A1W1X6Y4</accession>
<evidence type="ECO:0000313" key="6">
    <source>
        <dbReference type="Proteomes" id="UP000192761"/>
    </source>
</evidence>
<dbReference type="AlphaFoldDB" id="A0A1W1X6Y4"/>
<reference evidence="5 6" key="1">
    <citation type="submission" date="2017-04" db="EMBL/GenBank/DDBJ databases">
        <authorList>
            <person name="Afonso C.L."/>
            <person name="Miller P.J."/>
            <person name="Scott M.A."/>
            <person name="Spackman E."/>
            <person name="Goraichik I."/>
            <person name="Dimitrov K.M."/>
            <person name="Suarez D.L."/>
            <person name="Swayne D.E."/>
        </authorList>
    </citation>
    <scope>NUCLEOTIDE SEQUENCE [LARGE SCALE GENOMIC DNA]</scope>
    <source>
        <strain evidence="5 6">DSM 23236</strain>
    </source>
</reference>
<evidence type="ECO:0000256" key="3">
    <source>
        <dbReference type="ARBA" id="ARBA00022840"/>
    </source>
</evidence>
<dbReference type="GO" id="GO:0016887">
    <property type="term" value="F:ATP hydrolysis activity"/>
    <property type="evidence" value="ECO:0007669"/>
    <property type="project" value="InterPro"/>
</dbReference>
<proteinExistence type="inferred from homology"/>
<sequence length="622" mass="67094">MNAVHEAQTIALDERLAWQAYVSAVLARQSDAPAPEGGRLSALAECFGLNVLERDVVAMLWTASLAPQLRAELVQHDPWALQLTLLVACRTFGHPERLRLPSESPLRLWLLVSEHDTGDGNAVLQLDPHIQAWLDGAPELDRALIGCVQIIDSSVALPDWPVAETASRIAQQLPAGERWLVEVLGDDSQAGLDFAAAVAGQLGLPALCVLPQGHAPDKELAIRIQRQAFLDRVAPVFAAAEGAHLLKLVLQHGLSVFPLQFSLGTTAPVPSALQRLPVSLPAPDAAARHQLWLHHLPQAAAWPAAPLGELATRYALSQQQIRQVAAMQPAAAAEAARHARVLTRDDLGGLAQHIDGELGWDDLVLPETVRERLGELAFEAAERNRFWADAATQRLYPYGRGLTALFAGPPGTGKTMAAQVIACELGLDLLRIDVSAVLSKWVGETAQHFQRILSSPACRHAVLFFDEADALYGKRVEETRDAQDRYANMDISHLMVALESFDGIVLMATNLKANIDPAFLRRIRHVIEFPRPDASARIAIWQRVLSTLFGDGLLATQALERLAGVAATGAQIKGAALSAAFAARRARQQPDLPLLAATLARELAKDGDGLSARELASFEGAA</sequence>
<evidence type="ECO:0000313" key="5">
    <source>
        <dbReference type="EMBL" id="SMC19729.1"/>
    </source>
</evidence>
<evidence type="ECO:0000256" key="2">
    <source>
        <dbReference type="ARBA" id="ARBA00022741"/>
    </source>
</evidence>
<dbReference type="EMBL" id="FWXD01000003">
    <property type="protein sequence ID" value="SMC19729.1"/>
    <property type="molecule type" value="Genomic_DNA"/>
</dbReference>
<dbReference type="RefSeq" id="WP_176216753.1">
    <property type="nucleotide sequence ID" value="NZ_FWXD01000003.1"/>
</dbReference>
<dbReference type="InterPro" id="IPR027417">
    <property type="entry name" value="P-loop_NTPase"/>
</dbReference>
<keyword evidence="6" id="KW-1185">Reference proteome</keyword>
<dbReference type="Pfam" id="PF00004">
    <property type="entry name" value="AAA"/>
    <property type="match status" value="1"/>
</dbReference>
<dbReference type="InterPro" id="IPR003959">
    <property type="entry name" value="ATPase_AAA_core"/>
</dbReference>
<dbReference type="Gene3D" id="3.40.50.300">
    <property type="entry name" value="P-loop containing nucleotide triphosphate hydrolases"/>
    <property type="match status" value="1"/>
</dbReference>
<comment type="similarity">
    <text evidence="1">Belongs to the AAA ATPase family.</text>
</comment>
<dbReference type="PANTHER" id="PTHR23073">
    <property type="entry name" value="26S PROTEASOME REGULATORY SUBUNIT"/>
    <property type="match status" value="1"/>
</dbReference>
<keyword evidence="2" id="KW-0547">Nucleotide-binding</keyword>
<organism evidence="5 6">
    <name type="scientific">Andreprevotia lacus DSM 23236</name>
    <dbReference type="NCBI Taxonomy" id="1121001"/>
    <lineage>
        <taxon>Bacteria</taxon>
        <taxon>Pseudomonadati</taxon>
        <taxon>Pseudomonadota</taxon>
        <taxon>Betaproteobacteria</taxon>
        <taxon>Neisseriales</taxon>
        <taxon>Chitinibacteraceae</taxon>
        <taxon>Andreprevotia</taxon>
    </lineage>
</organism>
<dbReference type="STRING" id="1121001.SAMN02745857_00777"/>
<dbReference type="Proteomes" id="UP000192761">
    <property type="component" value="Unassembled WGS sequence"/>
</dbReference>
<dbReference type="InterPro" id="IPR050221">
    <property type="entry name" value="26S_Proteasome_ATPase"/>
</dbReference>
<gene>
    <name evidence="5" type="ORF">SAMN02745857_00777</name>
</gene>
<dbReference type="GO" id="GO:0005524">
    <property type="term" value="F:ATP binding"/>
    <property type="evidence" value="ECO:0007669"/>
    <property type="project" value="UniProtKB-KW"/>
</dbReference>
<evidence type="ECO:0000256" key="1">
    <source>
        <dbReference type="ARBA" id="ARBA00006914"/>
    </source>
</evidence>
<evidence type="ECO:0000259" key="4">
    <source>
        <dbReference type="SMART" id="SM00382"/>
    </source>
</evidence>
<dbReference type="SUPFAM" id="SSF52540">
    <property type="entry name" value="P-loop containing nucleoside triphosphate hydrolases"/>
    <property type="match status" value="1"/>
</dbReference>
<feature type="domain" description="AAA+ ATPase" evidence="4">
    <location>
        <begin position="400"/>
        <end position="533"/>
    </location>
</feature>
<protein>
    <submittedName>
        <fullName evidence="5">ATPase family associated with various cellular activities (AAA)</fullName>
    </submittedName>
</protein>
<name>A0A1W1X6Y4_9NEIS</name>
<dbReference type="InterPro" id="IPR003593">
    <property type="entry name" value="AAA+_ATPase"/>
</dbReference>
<keyword evidence="3" id="KW-0067">ATP-binding</keyword>